<feature type="binding site" description="axial binding residue" evidence="5">
    <location>
        <position position="178"/>
    </location>
    <ligand>
        <name>heme c</name>
        <dbReference type="ChEBI" id="CHEBI:61717"/>
        <label>2</label>
    </ligand>
    <ligandPart>
        <name>Fe</name>
        <dbReference type="ChEBI" id="CHEBI:18248"/>
    </ligandPart>
</feature>
<evidence type="ECO:0000256" key="5">
    <source>
        <dbReference type="PIRSR" id="PIRSR000005-2"/>
    </source>
</evidence>
<feature type="binding site" description="axial binding residue" evidence="5">
    <location>
        <position position="136"/>
    </location>
    <ligand>
        <name>heme c</name>
        <dbReference type="ChEBI" id="CHEBI:61717"/>
        <label>2</label>
    </ligand>
    <ligandPart>
        <name>Fe</name>
        <dbReference type="ChEBI" id="CHEBI:18248"/>
    </ligandPart>
</feature>
<dbReference type="PIRSF" id="PIRSF000005">
    <property type="entry name" value="Cytochrome_c4"/>
    <property type="match status" value="1"/>
</dbReference>
<accession>A5G2H3</accession>
<reference evidence="8 9" key="1">
    <citation type="submission" date="2007-05" db="EMBL/GenBank/DDBJ databases">
        <title>Complete sequence of chromosome of Acidiphilium cryptum JF-5.</title>
        <authorList>
            <consortium name="US DOE Joint Genome Institute"/>
            <person name="Copeland A."/>
            <person name="Lucas S."/>
            <person name="Lapidus A."/>
            <person name="Barry K."/>
            <person name="Detter J.C."/>
            <person name="Glavina del Rio T."/>
            <person name="Hammon N."/>
            <person name="Israni S."/>
            <person name="Dalin E."/>
            <person name="Tice H."/>
            <person name="Pitluck S."/>
            <person name="Sims D."/>
            <person name="Brettin T."/>
            <person name="Bruce D."/>
            <person name="Han C."/>
            <person name="Schmutz J."/>
            <person name="Larimer F."/>
            <person name="Land M."/>
            <person name="Hauser L."/>
            <person name="Kyrpides N."/>
            <person name="Kim E."/>
            <person name="Magnuson T."/>
            <person name="Richardson P."/>
        </authorList>
    </citation>
    <scope>NUCLEOTIDE SEQUENCE [LARGE SCALE GENOMIC DNA]</scope>
    <source>
        <strain evidence="8 9">JF-5</strain>
    </source>
</reference>
<dbReference type="InterPro" id="IPR009056">
    <property type="entry name" value="Cyt_c-like_dom"/>
</dbReference>
<dbReference type="SUPFAM" id="SSF46626">
    <property type="entry name" value="Cytochrome c"/>
    <property type="match status" value="2"/>
</dbReference>
<feature type="binding site" description="covalent" evidence="4">
    <location>
        <position position="33"/>
    </location>
    <ligand>
        <name>heme c</name>
        <dbReference type="ChEBI" id="CHEBI:61717"/>
        <label>1</label>
    </ligand>
</feature>
<comment type="PTM">
    <text evidence="4">Binds 2 heme c groups covalently per subunit.</text>
</comment>
<dbReference type="InterPro" id="IPR024167">
    <property type="entry name" value="Cytochrome_c4-like"/>
</dbReference>
<dbReference type="KEGG" id="acr:Acry_2865"/>
<dbReference type="PROSITE" id="PS51007">
    <property type="entry name" value="CYTC"/>
    <property type="match status" value="2"/>
</dbReference>
<dbReference type="Proteomes" id="UP000000245">
    <property type="component" value="Chromosome"/>
</dbReference>
<dbReference type="GO" id="GO:0005506">
    <property type="term" value="F:iron ion binding"/>
    <property type="evidence" value="ECO:0007669"/>
    <property type="project" value="InterPro"/>
</dbReference>
<proteinExistence type="predicted"/>
<feature type="domain" description="Cytochrome c" evidence="7">
    <location>
        <begin position="10"/>
        <end position="97"/>
    </location>
</feature>
<organism evidence="8 9">
    <name type="scientific">Acidiphilium cryptum (strain JF-5)</name>
    <dbReference type="NCBI Taxonomy" id="349163"/>
    <lineage>
        <taxon>Bacteria</taxon>
        <taxon>Pseudomonadati</taxon>
        <taxon>Pseudomonadota</taxon>
        <taxon>Alphaproteobacteria</taxon>
        <taxon>Acetobacterales</taxon>
        <taxon>Acidocellaceae</taxon>
        <taxon>Acidiphilium</taxon>
    </lineage>
</organism>
<name>A5G2H3_ACICJ</name>
<evidence type="ECO:0000256" key="4">
    <source>
        <dbReference type="PIRSR" id="PIRSR000005-1"/>
    </source>
</evidence>
<dbReference type="HOGENOM" id="CLU_076280_0_1_5"/>
<feature type="binding site" description="covalent" evidence="4">
    <location>
        <position position="132"/>
    </location>
    <ligand>
        <name>heme c</name>
        <dbReference type="ChEBI" id="CHEBI:61717"/>
        <label>2</label>
    </ligand>
</feature>
<keyword evidence="2 5" id="KW-0479">Metal-binding</keyword>
<dbReference type="InterPro" id="IPR036909">
    <property type="entry name" value="Cyt_c-like_dom_sf"/>
</dbReference>
<evidence type="ECO:0000313" key="8">
    <source>
        <dbReference type="EMBL" id="ABQ32055.1"/>
    </source>
</evidence>
<evidence type="ECO:0000313" key="9">
    <source>
        <dbReference type="Proteomes" id="UP000000245"/>
    </source>
</evidence>
<keyword evidence="6" id="KW-0732">Signal</keyword>
<dbReference type="STRING" id="349163.Acry_2865"/>
<dbReference type="GO" id="GO:0009055">
    <property type="term" value="F:electron transfer activity"/>
    <property type="evidence" value="ECO:0007669"/>
    <property type="project" value="InterPro"/>
</dbReference>
<feature type="binding site" description="covalent" evidence="4">
    <location>
        <position position="30"/>
    </location>
    <ligand>
        <name>heme c</name>
        <dbReference type="ChEBI" id="CHEBI:61717"/>
        <label>1</label>
    </ligand>
</feature>
<evidence type="ECO:0000256" key="2">
    <source>
        <dbReference type="ARBA" id="ARBA00022723"/>
    </source>
</evidence>
<dbReference type="PANTHER" id="PTHR33751">
    <property type="entry name" value="CBB3-TYPE CYTOCHROME C OXIDASE SUBUNIT FIXP"/>
    <property type="match status" value="1"/>
</dbReference>
<dbReference type="Pfam" id="PF00034">
    <property type="entry name" value="Cytochrom_C"/>
    <property type="match status" value="1"/>
</dbReference>
<evidence type="ECO:0000256" key="3">
    <source>
        <dbReference type="ARBA" id="ARBA00023004"/>
    </source>
</evidence>
<feature type="binding site" description="covalent" evidence="4">
    <location>
        <position position="135"/>
    </location>
    <ligand>
        <name>heme c</name>
        <dbReference type="ChEBI" id="CHEBI:61717"/>
        <label>2</label>
    </ligand>
</feature>
<dbReference type="GO" id="GO:0020037">
    <property type="term" value="F:heme binding"/>
    <property type="evidence" value="ECO:0007669"/>
    <property type="project" value="InterPro"/>
</dbReference>
<dbReference type="AlphaFoldDB" id="A5G2H3"/>
<dbReference type="GO" id="GO:0042597">
    <property type="term" value="C:periplasmic space"/>
    <property type="evidence" value="ECO:0007669"/>
    <property type="project" value="InterPro"/>
</dbReference>
<feature type="signal peptide" evidence="6">
    <location>
        <begin position="1"/>
        <end position="21"/>
    </location>
</feature>
<dbReference type="EMBL" id="CP000697">
    <property type="protein sequence ID" value="ABQ32055.1"/>
    <property type="molecule type" value="Genomic_DNA"/>
</dbReference>
<feature type="binding site" description="axial binding residue" evidence="5">
    <location>
        <position position="74"/>
    </location>
    <ligand>
        <name>heme c</name>
        <dbReference type="ChEBI" id="CHEBI:61717"/>
        <label>1</label>
    </ligand>
    <ligandPart>
        <name>Fe</name>
        <dbReference type="ChEBI" id="CHEBI:18248"/>
    </ligandPart>
</feature>
<dbReference type="PANTHER" id="PTHR33751:SF11">
    <property type="entry name" value="BLL4483 PROTEIN"/>
    <property type="match status" value="1"/>
</dbReference>
<feature type="binding site" description="axial binding residue" evidence="5">
    <location>
        <position position="34"/>
    </location>
    <ligand>
        <name>heme c</name>
        <dbReference type="ChEBI" id="CHEBI:61717"/>
        <label>1</label>
    </ligand>
    <ligandPart>
        <name>Fe</name>
        <dbReference type="ChEBI" id="CHEBI:18248"/>
    </ligandPart>
</feature>
<dbReference type="InterPro" id="IPR050597">
    <property type="entry name" value="Cytochrome_c_Oxidase_Subunit"/>
</dbReference>
<gene>
    <name evidence="8" type="ordered locus">Acry_2865</name>
</gene>
<keyword evidence="9" id="KW-1185">Reference proteome</keyword>
<feature type="chain" id="PRO_5002683178" evidence="6">
    <location>
        <begin position="22"/>
        <end position="207"/>
    </location>
</feature>
<evidence type="ECO:0000256" key="1">
    <source>
        <dbReference type="ARBA" id="ARBA00022617"/>
    </source>
</evidence>
<evidence type="ECO:0000256" key="6">
    <source>
        <dbReference type="SAM" id="SignalP"/>
    </source>
</evidence>
<feature type="domain" description="Cytochrome c" evidence="7">
    <location>
        <begin position="108"/>
        <end position="201"/>
    </location>
</feature>
<sequence>MRNSGVLAVVAILAGIGVAQAAPPPQAAQCAGCHGHNGMGNPAAGFPALAGQPVKYLEQQLYAFKHGTRRNGMMSSFAGGLNASERKAIAEYYHGLPVVAPASLPAAPKDNVGETLAIHGVGAGTDHAIPACDSCHGAGGRGMEPEFPRLAGQPANYLEAQLLAWQKGARNESNLHLMQKIADMLSPSQIKAVAAYFAAQPPAAPGQ</sequence>
<keyword evidence="3 5" id="KW-0408">Iron</keyword>
<dbReference type="Gene3D" id="1.10.760.10">
    <property type="entry name" value="Cytochrome c-like domain"/>
    <property type="match status" value="2"/>
</dbReference>
<dbReference type="Pfam" id="PF13442">
    <property type="entry name" value="Cytochrome_CBB3"/>
    <property type="match status" value="1"/>
</dbReference>
<keyword evidence="1 4" id="KW-0349">Heme</keyword>
<dbReference type="eggNOG" id="COG2863">
    <property type="taxonomic scope" value="Bacteria"/>
</dbReference>
<protein>
    <submittedName>
        <fullName evidence="8">Cytochrome c, class I</fullName>
    </submittedName>
</protein>
<evidence type="ECO:0000259" key="7">
    <source>
        <dbReference type="PROSITE" id="PS51007"/>
    </source>
</evidence>